<evidence type="ECO:0000313" key="1">
    <source>
        <dbReference type="EMBL" id="GLR67860.1"/>
    </source>
</evidence>
<dbReference type="Gene3D" id="3.40.50.12370">
    <property type="match status" value="1"/>
</dbReference>
<protein>
    <recommendedName>
        <fullName evidence="3">Universal stress protein family protein</fullName>
    </recommendedName>
</protein>
<dbReference type="EMBL" id="BSOS01000071">
    <property type="protein sequence ID" value="GLR67860.1"/>
    <property type="molecule type" value="Genomic_DNA"/>
</dbReference>
<gene>
    <name evidence="1" type="ORF">GCM10010909_25410</name>
</gene>
<organism evidence="1 2">
    <name type="scientific">Acidocella aquatica</name>
    <dbReference type="NCBI Taxonomy" id="1922313"/>
    <lineage>
        <taxon>Bacteria</taxon>
        <taxon>Pseudomonadati</taxon>
        <taxon>Pseudomonadota</taxon>
        <taxon>Alphaproteobacteria</taxon>
        <taxon>Acetobacterales</taxon>
        <taxon>Acidocellaceae</taxon>
        <taxon>Acidocella</taxon>
    </lineage>
</organism>
<evidence type="ECO:0008006" key="3">
    <source>
        <dbReference type="Google" id="ProtNLM"/>
    </source>
</evidence>
<dbReference type="Proteomes" id="UP001156641">
    <property type="component" value="Unassembled WGS sequence"/>
</dbReference>
<accession>A0ABQ6A955</accession>
<name>A0ABQ6A955_9PROT</name>
<sequence>MSYATLTVHLQIGRPNDNVLAVTQALAKTHQAAVIGIAATDRSENFTNEEYYLVSASLEKGFAKWQSHLAAAEAEFHAALQGLAEIEWRPVSVGPTITESLIQEARGTDLLIVCADQPINPPYQIQPFDLGELVVHSGRPVLAVPKATITSPKFDRGIIYWKDTLETRRAVADALPLLKSASIVSLVQVIEQDRMTAESARMEAVMAWLGRHGVKVNLMVVEAATSDADVLRTVTSEEKPDFGVAGLYSHNRLRERIFGGVSRDLLRQVNRCVLLSH</sequence>
<comment type="caution">
    <text evidence="1">The sequence shown here is derived from an EMBL/GenBank/DDBJ whole genome shotgun (WGS) entry which is preliminary data.</text>
</comment>
<evidence type="ECO:0000313" key="2">
    <source>
        <dbReference type="Proteomes" id="UP001156641"/>
    </source>
</evidence>
<reference evidence="2" key="1">
    <citation type="journal article" date="2019" name="Int. J. Syst. Evol. Microbiol.">
        <title>The Global Catalogue of Microorganisms (GCM) 10K type strain sequencing project: providing services to taxonomists for standard genome sequencing and annotation.</title>
        <authorList>
            <consortium name="The Broad Institute Genomics Platform"/>
            <consortium name="The Broad Institute Genome Sequencing Center for Infectious Disease"/>
            <person name="Wu L."/>
            <person name="Ma J."/>
        </authorList>
    </citation>
    <scope>NUCLEOTIDE SEQUENCE [LARGE SCALE GENOMIC DNA]</scope>
    <source>
        <strain evidence="2">NBRC 112502</strain>
    </source>
</reference>
<keyword evidence="2" id="KW-1185">Reference proteome</keyword>
<dbReference type="SUPFAM" id="SSF52402">
    <property type="entry name" value="Adenine nucleotide alpha hydrolases-like"/>
    <property type="match status" value="1"/>
</dbReference>
<proteinExistence type="predicted"/>